<feature type="compositionally biased region" description="Polar residues" evidence="1">
    <location>
        <begin position="38"/>
        <end position="54"/>
    </location>
</feature>
<proteinExistence type="predicted"/>
<feature type="compositionally biased region" description="Low complexity" evidence="1">
    <location>
        <begin position="56"/>
        <end position="72"/>
    </location>
</feature>
<gene>
    <name evidence="2" type="ORF">Ciccas_005326</name>
</gene>
<dbReference type="AlphaFoldDB" id="A0ABD2Q8Y8"/>
<feature type="compositionally biased region" description="Polar residues" evidence="1">
    <location>
        <begin position="81"/>
        <end position="99"/>
    </location>
</feature>
<keyword evidence="3" id="KW-1185">Reference proteome</keyword>
<dbReference type="Proteomes" id="UP001626550">
    <property type="component" value="Unassembled WGS sequence"/>
</dbReference>
<comment type="caution">
    <text evidence="2">The sequence shown here is derived from an EMBL/GenBank/DDBJ whole genome shotgun (WGS) entry which is preliminary data.</text>
</comment>
<accession>A0ABD2Q8Y8</accession>
<organism evidence="2 3">
    <name type="scientific">Cichlidogyrus casuarinus</name>
    <dbReference type="NCBI Taxonomy" id="1844966"/>
    <lineage>
        <taxon>Eukaryota</taxon>
        <taxon>Metazoa</taxon>
        <taxon>Spiralia</taxon>
        <taxon>Lophotrochozoa</taxon>
        <taxon>Platyhelminthes</taxon>
        <taxon>Monogenea</taxon>
        <taxon>Monopisthocotylea</taxon>
        <taxon>Dactylogyridea</taxon>
        <taxon>Ancyrocephalidae</taxon>
        <taxon>Cichlidogyrus</taxon>
    </lineage>
</organism>
<dbReference type="EMBL" id="JBJKFK010000616">
    <property type="protein sequence ID" value="KAL3316029.1"/>
    <property type="molecule type" value="Genomic_DNA"/>
</dbReference>
<sequence length="99" mass="9975">MNGGEGGYNKSGAHGAIGNPNGDCFFMFLDDFKGQGQGQSNPFSNGEGSNNQMGSPGAIGNPNGQGQGQSNPFLNGEEGSNKQTGAPNGNTSGDSYNNL</sequence>
<evidence type="ECO:0000313" key="3">
    <source>
        <dbReference type="Proteomes" id="UP001626550"/>
    </source>
</evidence>
<feature type="region of interest" description="Disordered" evidence="1">
    <location>
        <begin position="1"/>
        <end position="99"/>
    </location>
</feature>
<evidence type="ECO:0000256" key="1">
    <source>
        <dbReference type="SAM" id="MobiDB-lite"/>
    </source>
</evidence>
<evidence type="ECO:0000313" key="2">
    <source>
        <dbReference type="EMBL" id="KAL3316029.1"/>
    </source>
</evidence>
<protein>
    <submittedName>
        <fullName evidence="2">Uncharacterized protein</fullName>
    </submittedName>
</protein>
<reference evidence="2 3" key="1">
    <citation type="submission" date="2024-11" db="EMBL/GenBank/DDBJ databases">
        <title>Adaptive evolution of stress response genes in parasites aligns with host niche diversity.</title>
        <authorList>
            <person name="Hahn C."/>
            <person name="Resl P."/>
        </authorList>
    </citation>
    <scope>NUCLEOTIDE SEQUENCE [LARGE SCALE GENOMIC DNA]</scope>
    <source>
        <strain evidence="2">EGGRZ-B1_66</strain>
        <tissue evidence="2">Body</tissue>
    </source>
</reference>
<name>A0ABD2Q8Y8_9PLAT</name>